<comment type="caution">
    <text evidence="3">The sequence shown here is derived from an EMBL/GenBank/DDBJ whole genome shotgun (WGS) entry which is preliminary data.</text>
</comment>
<feature type="domain" description="LssY-like C-terminal" evidence="2">
    <location>
        <begin position="219"/>
        <end position="395"/>
    </location>
</feature>
<organism evidence="3">
    <name type="scientific">Thiolapillus brandeum</name>
    <dbReference type="NCBI Taxonomy" id="1076588"/>
    <lineage>
        <taxon>Bacteria</taxon>
        <taxon>Pseudomonadati</taxon>
        <taxon>Pseudomonadota</taxon>
        <taxon>Gammaproteobacteria</taxon>
        <taxon>Chromatiales</taxon>
        <taxon>Sedimenticolaceae</taxon>
        <taxon>Thiolapillus</taxon>
    </lineage>
</organism>
<protein>
    <recommendedName>
        <fullName evidence="2">LssY-like C-terminal domain-containing protein</fullName>
    </recommendedName>
</protein>
<feature type="chain" id="PRO_5032384023" description="LssY-like C-terminal domain-containing protein" evidence="1">
    <location>
        <begin position="25"/>
        <end position="426"/>
    </location>
</feature>
<dbReference type="Proteomes" id="UP000886339">
    <property type="component" value="Unassembled WGS sequence"/>
</dbReference>
<evidence type="ECO:0000313" key="3">
    <source>
        <dbReference type="EMBL" id="HEC05320.1"/>
    </source>
</evidence>
<dbReference type="InterPro" id="IPR025902">
    <property type="entry name" value="LssY-like-C_dom"/>
</dbReference>
<evidence type="ECO:0000256" key="1">
    <source>
        <dbReference type="SAM" id="SignalP"/>
    </source>
</evidence>
<gene>
    <name evidence="3" type="ORF">ENJ12_00580</name>
</gene>
<accession>A0A831RUW2</accession>
<dbReference type="Pfam" id="PF14067">
    <property type="entry name" value="LssY_C"/>
    <property type="match status" value="1"/>
</dbReference>
<reference evidence="3" key="1">
    <citation type="journal article" date="2020" name="mSystems">
        <title>Genome- and Community-Level Interaction Insights into Carbon Utilization and Element Cycling Functions of Hydrothermarchaeota in Hydrothermal Sediment.</title>
        <authorList>
            <person name="Zhou Z."/>
            <person name="Liu Y."/>
            <person name="Xu W."/>
            <person name="Pan J."/>
            <person name="Luo Z.H."/>
            <person name="Li M."/>
        </authorList>
    </citation>
    <scope>NUCLEOTIDE SEQUENCE [LARGE SCALE GENOMIC DNA]</scope>
    <source>
        <strain evidence="3">HyVt-458</strain>
    </source>
</reference>
<proteinExistence type="predicted"/>
<keyword evidence="1" id="KW-0732">Signal</keyword>
<evidence type="ECO:0000259" key="2">
    <source>
        <dbReference type="Pfam" id="PF14067"/>
    </source>
</evidence>
<feature type="signal peptide" evidence="1">
    <location>
        <begin position="1"/>
        <end position="24"/>
    </location>
</feature>
<sequence length="426" mass="48176">MNQHSVPYRLVCFFIPALLLSLQAGCSTAPSWQTPLAGDGVDLLQNADTASKEGVAVTVAIPGREEAEKLFGVSLASVHIQPVWIQVDNHSDRSYLLLKPGIDRLLYSPMEVAYQLHADGQERQKMEAFFRSMEFQSPVQAGSRVSGFVFTRMDEGYKVVNIDLLGNHDLKSFTLLVKAPGLVTDSSQVDFDHIYERWTDIETEEELRRLLAAMPCCTTDRSGEHFGDPLNIVFIGDRHTLFSALLRAGWKQTETTHAIALRKTIASFLFGSRYLYSPISPLYVFGRPQDIGFQKARESISLRNHMRLWRAPYNFRGKEIYIGQVSRDIGVKFNRHTFTTHVIDPDVDHTRNNLMADLAYSQMLQRLGMVGGSRLSTPEKTYYNLTPDPYYSDGKRAVLFFGSKPTPLDEIGLLKWESSIIDVLER</sequence>
<name>A0A831RUW2_9GAMM</name>
<dbReference type="EMBL" id="DRLF01000021">
    <property type="protein sequence ID" value="HEC05320.1"/>
    <property type="molecule type" value="Genomic_DNA"/>
</dbReference>
<dbReference type="AlphaFoldDB" id="A0A831RUW2"/>